<proteinExistence type="predicted"/>
<sequence length="155" mass="15430">MNGGIPGWSKALLSGLVGASVVTLIHETVRRVHPDAPRMDTLGRRAIASGLEAAGMEVPPEDELQAAALGGDIVSNALYYSLVGLGSPAGTLARGVGLGAAAGLGAVALPPVLGLGGRPSARTPQTAAMAFSWYLIGGLAAALAHRGITSMTRPG</sequence>
<dbReference type="OrthoDB" id="677977at2"/>
<accession>A0A5B9W4J4</accession>
<keyword evidence="3" id="KW-1185">Reference proteome</keyword>
<dbReference type="KEGG" id="agv:OJF2_35360"/>
<dbReference type="RefSeq" id="WP_148594845.1">
    <property type="nucleotide sequence ID" value="NZ_CP042997.1"/>
</dbReference>
<dbReference type="AlphaFoldDB" id="A0A5B9W4J4"/>
<keyword evidence="1" id="KW-1133">Transmembrane helix</keyword>
<name>A0A5B9W4J4_9BACT</name>
<organism evidence="2 3">
    <name type="scientific">Aquisphaera giovannonii</name>
    <dbReference type="NCBI Taxonomy" id="406548"/>
    <lineage>
        <taxon>Bacteria</taxon>
        <taxon>Pseudomonadati</taxon>
        <taxon>Planctomycetota</taxon>
        <taxon>Planctomycetia</taxon>
        <taxon>Isosphaerales</taxon>
        <taxon>Isosphaeraceae</taxon>
        <taxon>Aquisphaera</taxon>
    </lineage>
</organism>
<keyword evidence="1" id="KW-0472">Membrane</keyword>
<dbReference type="EMBL" id="CP042997">
    <property type="protein sequence ID" value="QEH34991.1"/>
    <property type="molecule type" value="Genomic_DNA"/>
</dbReference>
<reference evidence="2 3" key="1">
    <citation type="submission" date="2019-08" db="EMBL/GenBank/DDBJ databases">
        <title>Deep-cultivation of Planctomycetes and their phenomic and genomic characterization uncovers novel biology.</title>
        <authorList>
            <person name="Wiegand S."/>
            <person name="Jogler M."/>
            <person name="Boedeker C."/>
            <person name="Pinto D."/>
            <person name="Vollmers J."/>
            <person name="Rivas-Marin E."/>
            <person name="Kohn T."/>
            <person name="Peeters S.H."/>
            <person name="Heuer A."/>
            <person name="Rast P."/>
            <person name="Oberbeckmann S."/>
            <person name="Bunk B."/>
            <person name="Jeske O."/>
            <person name="Meyerdierks A."/>
            <person name="Storesund J.E."/>
            <person name="Kallscheuer N."/>
            <person name="Luecker S."/>
            <person name="Lage O.M."/>
            <person name="Pohl T."/>
            <person name="Merkel B.J."/>
            <person name="Hornburger P."/>
            <person name="Mueller R.-W."/>
            <person name="Bruemmer F."/>
            <person name="Labrenz M."/>
            <person name="Spormann A.M."/>
            <person name="Op den Camp H."/>
            <person name="Overmann J."/>
            <person name="Amann R."/>
            <person name="Jetten M.S.M."/>
            <person name="Mascher T."/>
            <person name="Medema M.H."/>
            <person name="Devos D.P."/>
            <person name="Kaster A.-K."/>
            <person name="Ovreas L."/>
            <person name="Rohde M."/>
            <person name="Galperin M.Y."/>
            <person name="Jogler C."/>
        </authorList>
    </citation>
    <scope>NUCLEOTIDE SEQUENCE [LARGE SCALE GENOMIC DNA]</scope>
    <source>
        <strain evidence="2 3">OJF2</strain>
    </source>
</reference>
<evidence type="ECO:0000256" key="1">
    <source>
        <dbReference type="SAM" id="Phobius"/>
    </source>
</evidence>
<gene>
    <name evidence="2" type="ORF">OJF2_35360</name>
</gene>
<feature type="transmembrane region" description="Helical" evidence="1">
    <location>
        <begin position="92"/>
        <end position="113"/>
    </location>
</feature>
<keyword evidence="1" id="KW-0812">Transmembrane</keyword>
<evidence type="ECO:0000313" key="3">
    <source>
        <dbReference type="Proteomes" id="UP000324233"/>
    </source>
</evidence>
<protein>
    <submittedName>
        <fullName evidence="2">Uncharacterized protein</fullName>
    </submittedName>
</protein>
<dbReference type="Proteomes" id="UP000324233">
    <property type="component" value="Chromosome"/>
</dbReference>
<feature type="transmembrane region" description="Helical" evidence="1">
    <location>
        <begin position="125"/>
        <end position="144"/>
    </location>
</feature>
<evidence type="ECO:0000313" key="2">
    <source>
        <dbReference type="EMBL" id="QEH34991.1"/>
    </source>
</evidence>